<evidence type="ECO:0000313" key="3">
    <source>
        <dbReference type="Proteomes" id="UP000824782"/>
    </source>
</evidence>
<feature type="region of interest" description="Disordered" evidence="1">
    <location>
        <begin position="35"/>
        <end position="57"/>
    </location>
</feature>
<protein>
    <submittedName>
        <fullName evidence="2">Uncharacterized protein</fullName>
    </submittedName>
</protein>
<proteinExistence type="predicted"/>
<sequence length="81" mass="9284">MLDMALRLHHLVPHKCTRRLSAGDDPVSSIHKINAISSIQLRRPPPPRRPPPLTYKQQGSRVLTRCLFISKTLNRSNIKPR</sequence>
<gene>
    <name evidence="2" type="ORF">GDO81_026715</name>
</gene>
<evidence type="ECO:0000313" key="2">
    <source>
        <dbReference type="EMBL" id="KAG8548093.1"/>
    </source>
</evidence>
<evidence type="ECO:0000256" key="1">
    <source>
        <dbReference type="SAM" id="MobiDB-lite"/>
    </source>
</evidence>
<name>A0AAV6ZPF4_ENGPU</name>
<keyword evidence="3" id="KW-1185">Reference proteome</keyword>
<comment type="caution">
    <text evidence="2">The sequence shown here is derived from an EMBL/GenBank/DDBJ whole genome shotgun (WGS) entry which is preliminary data.</text>
</comment>
<reference evidence="2" key="1">
    <citation type="thesis" date="2020" institute="ProQuest LLC" country="789 East Eisenhower Parkway, Ann Arbor, MI, USA">
        <title>Comparative Genomics and Chromosome Evolution.</title>
        <authorList>
            <person name="Mudd A.B."/>
        </authorList>
    </citation>
    <scope>NUCLEOTIDE SEQUENCE</scope>
    <source>
        <strain evidence="2">237g6f4</strain>
        <tissue evidence="2">Blood</tissue>
    </source>
</reference>
<dbReference type="AlphaFoldDB" id="A0AAV6ZPF4"/>
<accession>A0AAV6ZPF4</accession>
<feature type="compositionally biased region" description="Pro residues" evidence="1">
    <location>
        <begin position="43"/>
        <end position="53"/>
    </location>
</feature>
<organism evidence="2 3">
    <name type="scientific">Engystomops pustulosus</name>
    <name type="common">Tungara frog</name>
    <name type="synonym">Physalaemus pustulosus</name>
    <dbReference type="NCBI Taxonomy" id="76066"/>
    <lineage>
        <taxon>Eukaryota</taxon>
        <taxon>Metazoa</taxon>
        <taxon>Chordata</taxon>
        <taxon>Craniata</taxon>
        <taxon>Vertebrata</taxon>
        <taxon>Euteleostomi</taxon>
        <taxon>Amphibia</taxon>
        <taxon>Batrachia</taxon>
        <taxon>Anura</taxon>
        <taxon>Neobatrachia</taxon>
        <taxon>Hyloidea</taxon>
        <taxon>Leptodactylidae</taxon>
        <taxon>Leiuperinae</taxon>
        <taxon>Engystomops</taxon>
    </lineage>
</organism>
<dbReference type="EMBL" id="WNYA01000527">
    <property type="protein sequence ID" value="KAG8548093.1"/>
    <property type="molecule type" value="Genomic_DNA"/>
</dbReference>
<dbReference type="Proteomes" id="UP000824782">
    <property type="component" value="Unassembled WGS sequence"/>
</dbReference>